<sequence length="127" mass="14544">MNKQDQHSRMSYLYQASMLLGTQTDELGLARQYASTIRSISQKNVLRVHPHIKRTICKRCDTPFVYGKTCRVSYEISSAKKPELDRVLRTCAVCGATKRFSDRPAKKRTKQGQVAQAELNVEQQHTK</sequence>
<dbReference type="OMA" id="DPKHLLW"/>
<evidence type="ECO:0000256" key="5">
    <source>
        <dbReference type="SAM" id="MobiDB-lite"/>
    </source>
</evidence>
<dbReference type="eggNOG" id="KOG4394">
    <property type="taxonomic scope" value="Eukaryota"/>
</dbReference>
<dbReference type="PANTHER" id="PTHR14742">
    <property type="entry name" value="RIBONUCLEASE P SUBUNIT P21"/>
    <property type="match status" value="1"/>
</dbReference>
<protein>
    <submittedName>
        <fullName evidence="6">RNase P subunit Rpr2</fullName>
    </submittedName>
</protein>
<dbReference type="HOGENOM" id="CLU_079140_4_0_1"/>
<dbReference type="GO" id="GO:0005655">
    <property type="term" value="C:nucleolar ribonuclease P complex"/>
    <property type="evidence" value="ECO:0000318"/>
    <property type="project" value="GO_Central"/>
</dbReference>
<evidence type="ECO:0000256" key="4">
    <source>
        <dbReference type="ARBA" id="ARBA00038402"/>
    </source>
</evidence>
<dbReference type="EMBL" id="KE651166">
    <property type="protein sequence ID" value="EEB05300.1"/>
    <property type="molecule type" value="Genomic_DNA"/>
</dbReference>
<evidence type="ECO:0000313" key="8">
    <source>
        <dbReference type="Proteomes" id="UP000001744"/>
    </source>
</evidence>
<organism evidence="6 8">
    <name type="scientific">Schizosaccharomyces japonicus (strain yFS275 / FY16936)</name>
    <name type="common">Fission yeast</name>
    <dbReference type="NCBI Taxonomy" id="402676"/>
    <lineage>
        <taxon>Eukaryota</taxon>
        <taxon>Fungi</taxon>
        <taxon>Dikarya</taxon>
        <taxon>Ascomycota</taxon>
        <taxon>Taphrinomycotina</taxon>
        <taxon>Schizosaccharomycetes</taxon>
        <taxon>Schizosaccharomycetales</taxon>
        <taxon>Schizosaccharomycetaceae</taxon>
        <taxon>Schizosaccharomyces</taxon>
    </lineage>
</organism>
<dbReference type="AlphaFoldDB" id="B6JV99"/>
<dbReference type="Gene3D" id="6.20.50.20">
    <property type="match status" value="1"/>
</dbReference>
<feature type="region of interest" description="Disordered" evidence="5">
    <location>
        <begin position="102"/>
        <end position="127"/>
    </location>
</feature>
<dbReference type="GO" id="GO:0046872">
    <property type="term" value="F:metal ion binding"/>
    <property type="evidence" value="ECO:0007669"/>
    <property type="project" value="UniProtKB-KW"/>
</dbReference>
<keyword evidence="8" id="KW-1185">Reference proteome</keyword>
<dbReference type="InterPro" id="IPR007175">
    <property type="entry name" value="Rpr2/Snm1/Rpp21"/>
</dbReference>
<dbReference type="VEuPathDB" id="FungiDB:SJAG_00306"/>
<dbReference type="JaponicusDB" id="SJAG_00306">
    <property type="gene designation" value="rpr2"/>
</dbReference>
<evidence type="ECO:0000256" key="2">
    <source>
        <dbReference type="ARBA" id="ARBA00022723"/>
    </source>
</evidence>
<keyword evidence="3" id="KW-0862">Zinc</keyword>
<dbReference type="GeneID" id="7049618"/>
<proteinExistence type="inferred from homology"/>
<keyword evidence="1" id="KW-0819">tRNA processing</keyword>
<dbReference type="OrthoDB" id="128536at2759"/>
<dbReference type="PANTHER" id="PTHR14742:SF0">
    <property type="entry name" value="RIBONUCLEASE P PROTEIN SUBUNIT P21"/>
    <property type="match status" value="1"/>
</dbReference>
<evidence type="ECO:0000313" key="6">
    <source>
        <dbReference type="EMBL" id="EEB05300.1"/>
    </source>
</evidence>
<dbReference type="Pfam" id="PF04032">
    <property type="entry name" value="Rpr2"/>
    <property type="match status" value="1"/>
</dbReference>
<evidence type="ECO:0000313" key="7">
    <source>
        <dbReference type="JaponicusDB" id="SJAG_00306"/>
    </source>
</evidence>
<evidence type="ECO:0000256" key="1">
    <source>
        <dbReference type="ARBA" id="ARBA00022694"/>
    </source>
</evidence>
<dbReference type="Proteomes" id="UP000001744">
    <property type="component" value="Unassembled WGS sequence"/>
</dbReference>
<dbReference type="GO" id="GO:0008033">
    <property type="term" value="P:tRNA processing"/>
    <property type="evidence" value="ECO:0000318"/>
    <property type="project" value="GO_Central"/>
</dbReference>
<name>B6JV99_SCHJY</name>
<comment type="similarity">
    <text evidence="4">Belongs to the eukaryotic/archaeal RNase P protein component 4 family.</text>
</comment>
<dbReference type="STRING" id="402676.B6JV99"/>
<evidence type="ECO:0000256" key="3">
    <source>
        <dbReference type="ARBA" id="ARBA00022833"/>
    </source>
</evidence>
<reference evidence="6 8" key="1">
    <citation type="journal article" date="2011" name="Science">
        <title>Comparative functional genomics of the fission yeasts.</title>
        <authorList>
            <person name="Rhind N."/>
            <person name="Chen Z."/>
            <person name="Yassour M."/>
            <person name="Thompson D.A."/>
            <person name="Haas B.J."/>
            <person name="Habib N."/>
            <person name="Wapinski I."/>
            <person name="Roy S."/>
            <person name="Lin M.F."/>
            <person name="Heiman D.I."/>
            <person name="Young S.K."/>
            <person name="Furuya K."/>
            <person name="Guo Y."/>
            <person name="Pidoux A."/>
            <person name="Chen H.M."/>
            <person name="Robbertse B."/>
            <person name="Goldberg J.M."/>
            <person name="Aoki K."/>
            <person name="Bayne E.H."/>
            <person name="Berlin A.M."/>
            <person name="Desjardins C.A."/>
            <person name="Dobbs E."/>
            <person name="Dukaj L."/>
            <person name="Fan L."/>
            <person name="FitzGerald M.G."/>
            <person name="French C."/>
            <person name="Gujja S."/>
            <person name="Hansen K."/>
            <person name="Keifenheim D."/>
            <person name="Levin J.Z."/>
            <person name="Mosher R.A."/>
            <person name="Mueller C.A."/>
            <person name="Pfiffner J."/>
            <person name="Priest M."/>
            <person name="Russ C."/>
            <person name="Smialowska A."/>
            <person name="Swoboda P."/>
            <person name="Sykes S.M."/>
            <person name="Vaughn M."/>
            <person name="Vengrova S."/>
            <person name="Yoder R."/>
            <person name="Zeng Q."/>
            <person name="Allshire R."/>
            <person name="Baulcombe D."/>
            <person name="Birren B.W."/>
            <person name="Brown W."/>
            <person name="Ekwall K."/>
            <person name="Kellis M."/>
            <person name="Leatherwood J."/>
            <person name="Levin H."/>
            <person name="Margalit H."/>
            <person name="Martienssen R."/>
            <person name="Nieduszynski C.A."/>
            <person name="Spatafora J.W."/>
            <person name="Friedman N."/>
            <person name="Dalgaard J.Z."/>
            <person name="Baumann P."/>
            <person name="Niki H."/>
            <person name="Regev A."/>
            <person name="Nusbaum C."/>
        </authorList>
    </citation>
    <scope>NUCLEOTIDE SEQUENCE [LARGE SCALE GENOMIC DNA]</scope>
    <source>
        <strain evidence="8">yFS275 / FY16936</strain>
    </source>
</reference>
<dbReference type="RefSeq" id="XP_002171593.1">
    <property type="nucleotide sequence ID" value="XM_002171557.2"/>
</dbReference>
<keyword evidence="2" id="KW-0479">Metal-binding</keyword>
<accession>B6JV99</accession>
<gene>
    <name evidence="7" type="primary">rpr2</name>
    <name evidence="6" type="ORF">SJAG_00306</name>
</gene>